<comment type="caution">
    <text evidence="6">The sequence shown here is derived from an EMBL/GenBank/DDBJ whole genome shotgun (WGS) entry which is preliminary data.</text>
</comment>
<keyword evidence="3" id="KW-0378">Hydrolase</keyword>
<name>A0ABP0H3A2_CLALP</name>
<comment type="similarity">
    <text evidence="1">Belongs to the acyl coenzyme A hydrolase family.</text>
</comment>
<proteinExistence type="inferred from homology"/>
<sequence length="430" mass="48836">MSMGCSVCHLCRGVVRCSTLQKKTILLSCQTKHMTQPMRNMMSIVEVRKDLQKIVGQRGTFSDDKPDRSSLHSHLVDDQTKLAPRLIKDSLHSAVIPLSDKYFREKYINAYRNVRFGILLEDLDLFAGHVAYRHCDPSVVDTGISPLSIVTAMVDEVNIRQSVIDATQDIIMSGHVSWSGKSSLEITMLLKQSDIPVLDAQFVMVARDPESKKSAIIHPLQPVTEEEKKMFEAGNRNKIRRLEEAKESLFETSPSVEESQLVHKLFQDTLDARSKSFHTHVLPEGSVWLESTKLKNCIVCFPEQRNIHYKIFGGYLMRKGFELGYANACVFSKRVPRVVAMDDIIFHCPVPVGSILLMSSQISYVEKQHFTCRVHAEVMDPRTGESRTSNVFHLMFACDGNIPNVMPKTYGESMLYLDGRRRLRRSNTLL</sequence>
<dbReference type="Gene3D" id="3.10.129.10">
    <property type="entry name" value="Hotdog Thioesterase"/>
    <property type="match status" value="2"/>
</dbReference>
<organism evidence="6 7">
    <name type="scientific">Clavelina lepadiformis</name>
    <name type="common">Light-bulb sea squirt</name>
    <name type="synonym">Ascidia lepadiformis</name>
    <dbReference type="NCBI Taxonomy" id="159417"/>
    <lineage>
        <taxon>Eukaryota</taxon>
        <taxon>Metazoa</taxon>
        <taxon>Chordata</taxon>
        <taxon>Tunicata</taxon>
        <taxon>Ascidiacea</taxon>
        <taxon>Aplousobranchia</taxon>
        <taxon>Clavelinidae</taxon>
        <taxon>Clavelina</taxon>
    </lineage>
</organism>
<dbReference type="Proteomes" id="UP001642483">
    <property type="component" value="Unassembled WGS sequence"/>
</dbReference>
<evidence type="ECO:0000256" key="2">
    <source>
        <dbReference type="ARBA" id="ARBA00022737"/>
    </source>
</evidence>
<accession>A0ABP0H3A2</accession>
<dbReference type="SUPFAM" id="SSF54637">
    <property type="entry name" value="Thioesterase/thiol ester dehydrase-isomerase"/>
    <property type="match status" value="2"/>
</dbReference>
<feature type="domain" description="HotDog ACOT-type" evidence="5">
    <location>
        <begin position="290"/>
        <end position="402"/>
    </location>
</feature>
<keyword evidence="7" id="KW-1185">Reference proteome</keyword>
<evidence type="ECO:0000313" key="6">
    <source>
        <dbReference type="EMBL" id="CAK8698469.1"/>
    </source>
</evidence>
<evidence type="ECO:0000256" key="1">
    <source>
        <dbReference type="ARBA" id="ARBA00010458"/>
    </source>
</evidence>
<reference evidence="6 7" key="1">
    <citation type="submission" date="2024-02" db="EMBL/GenBank/DDBJ databases">
        <authorList>
            <person name="Daric V."/>
            <person name="Darras S."/>
        </authorList>
    </citation>
    <scope>NUCLEOTIDE SEQUENCE [LARGE SCALE GENOMIC DNA]</scope>
</reference>
<dbReference type="InterPro" id="IPR029069">
    <property type="entry name" value="HotDog_dom_sf"/>
</dbReference>
<evidence type="ECO:0000259" key="5">
    <source>
        <dbReference type="PROSITE" id="PS51770"/>
    </source>
</evidence>
<dbReference type="CDD" id="cd03442">
    <property type="entry name" value="BFIT_BACH"/>
    <property type="match status" value="2"/>
</dbReference>
<evidence type="ECO:0000256" key="4">
    <source>
        <dbReference type="ARBA" id="ARBA00022946"/>
    </source>
</evidence>
<dbReference type="PANTHER" id="PTHR12655">
    <property type="entry name" value="ACYL-COA THIOESTERASE"/>
    <property type="match status" value="1"/>
</dbReference>
<evidence type="ECO:0000313" key="7">
    <source>
        <dbReference type="Proteomes" id="UP001642483"/>
    </source>
</evidence>
<dbReference type="EMBL" id="CAWYQH010000174">
    <property type="protein sequence ID" value="CAK8698469.1"/>
    <property type="molecule type" value="Genomic_DNA"/>
</dbReference>
<dbReference type="PROSITE" id="PS51770">
    <property type="entry name" value="HOTDOG_ACOT"/>
    <property type="match status" value="2"/>
</dbReference>
<dbReference type="PANTHER" id="PTHR12655:SF0">
    <property type="entry name" value="ACYL-COENZYME A THIOESTERASE 9, MITOCHONDRIAL"/>
    <property type="match status" value="1"/>
</dbReference>
<evidence type="ECO:0000256" key="3">
    <source>
        <dbReference type="ARBA" id="ARBA00022801"/>
    </source>
</evidence>
<keyword evidence="2" id="KW-0677">Repeat</keyword>
<dbReference type="InterPro" id="IPR033120">
    <property type="entry name" value="HOTDOG_ACOT"/>
</dbReference>
<protein>
    <recommendedName>
        <fullName evidence="5">HotDog ACOT-type domain-containing protein</fullName>
    </recommendedName>
</protein>
<gene>
    <name evidence="6" type="ORF">CVLEPA_LOCUS31911</name>
</gene>
<feature type="domain" description="HotDog ACOT-type" evidence="5">
    <location>
        <begin position="87"/>
        <end position="210"/>
    </location>
</feature>
<keyword evidence="4" id="KW-0809">Transit peptide</keyword>